<dbReference type="NCBIfam" id="TIGR00575">
    <property type="entry name" value="dnlj"/>
    <property type="match status" value="1"/>
</dbReference>
<feature type="binding site" evidence="12">
    <location>
        <position position="432"/>
    </location>
    <ligand>
        <name>Zn(2+)</name>
        <dbReference type="ChEBI" id="CHEBI:29105"/>
    </ligand>
</feature>
<dbReference type="InterPro" id="IPR013840">
    <property type="entry name" value="DNAligase_N"/>
</dbReference>
<comment type="function">
    <text evidence="1 12">DNA ligase that catalyzes the formation of phosphodiester linkages between 5'-phosphoryl and 3'-hydroxyl groups in double-stranded DNA using NAD as a coenzyme and as the energy source for the reaction. It is essential for DNA replication and repair of damaged DNA.</text>
</comment>
<comment type="caution">
    <text evidence="14">The sequence shown here is derived from an EMBL/GenBank/DDBJ whole genome shotgun (WGS) entry which is preliminary data.</text>
</comment>
<feature type="binding site" evidence="12">
    <location>
        <position position="407"/>
    </location>
    <ligand>
        <name>Zn(2+)</name>
        <dbReference type="ChEBI" id="CHEBI:29105"/>
    </ligand>
</feature>
<dbReference type="InterPro" id="IPR003583">
    <property type="entry name" value="Hlx-hairpin-Hlx_DNA-bd_motif"/>
</dbReference>
<keyword evidence="4 12" id="KW-0479">Metal-binding</keyword>
<keyword evidence="8 12" id="KW-0520">NAD</keyword>
<evidence type="ECO:0000259" key="13">
    <source>
        <dbReference type="PROSITE" id="PS50172"/>
    </source>
</evidence>
<dbReference type="Gene3D" id="3.40.50.10190">
    <property type="entry name" value="BRCT domain"/>
    <property type="match status" value="1"/>
</dbReference>
<dbReference type="GO" id="GO:0046872">
    <property type="term" value="F:metal ion binding"/>
    <property type="evidence" value="ECO:0007669"/>
    <property type="project" value="UniProtKB-KW"/>
</dbReference>
<dbReference type="GO" id="GO:0006260">
    <property type="term" value="P:DNA replication"/>
    <property type="evidence" value="ECO:0007669"/>
    <property type="project" value="UniProtKB-KW"/>
</dbReference>
<dbReference type="InterPro" id="IPR041663">
    <property type="entry name" value="DisA/LigA_HHH"/>
</dbReference>
<dbReference type="Pfam" id="PF03120">
    <property type="entry name" value="OB_DNA_ligase"/>
    <property type="match status" value="1"/>
</dbReference>
<keyword evidence="7 12" id="KW-0460">Magnesium</keyword>
<dbReference type="SMART" id="SM00532">
    <property type="entry name" value="LIGANc"/>
    <property type="match status" value="1"/>
</dbReference>
<evidence type="ECO:0000256" key="10">
    <source>
        <dbReference type="ARBA" id="ARBA00023211"/>
    </source>
</evidence>
<evidence type="ECO:0000256" key="2">
    <source>
        <dbReference type="ARBA" id="ARBA00022598"/>
    </source>
</evidence>
<dbReference type="SMART" id="SM00292">
    <property type="entry name" value="BRCT"/>
    <property type="match status" value="1"/>
</dbReference>
<feature type="binding site" evidence="12">
    <location>
        <position position="159"/>
    </location>
    <ligand>
        <name>NAD(+)</name>
        <dbReference type="ChEBI" id="CHEBI:57540"/>
    </ligand>
</feature>
<name>A0A939IJR8_CLOAM</name>
<feature type="active site" description="N6-AMP-lysine intermediate" evidence="12">
    <location>
        <position position="104"/>
    </location>
</feature>
<evidence type="ECO:0000256" key="3">
    <source>
        <dbReference type="ARBA" id="ARBA00022705"/>
    </source>
</evidence>
<dbReference type="Gene3D" id="3.30.470.30">
    <property type="entry name" value="DNA ligase/mRNA capping enzyme"/>
    <property type="match status" value="1"/>
</dbReference>
<evidence type="ECO:0000256" key="9">
    <source>
        <dbReference type="ARBA" id="ARBA00023204"/>
    </source>
</evidence>
<keyword evidence="5 12" id="KW-0227">DNA damage</keyword>
<feature type="binding site" evidence="12">
    <location>
        <position position="318"/>
    </location>
    <ligand>
        <name>NAD(+)</name>
        <dbReference type="ChEBI" id="CHEBI:57540"/>
    </ligand>
</feature>
<accession>A0A939IJR8</accession>
<keyword evidence="9 12" id="KW-0234">DNA repair</keyword>
<feature type="domain" description="BRCT" evidence="13">
    <location>
        <begin position="594"/>
        <end position="678"/>
    </location>
</feature>
<feature type="binding site" evidence="12">
    <location>
        <position position="125"/>
    </location>
    <ligand>
        <name>NAD(+)</name>
        <dbReference type="ChEBI" id="CHEBI:57540"/>
    </ligand>
</feature>
<dbReference type="GO" id="GO:0006281">
    <property type="term" value="P:DNA repair"/>
    <property type="evidence" value="ECO:0007669"/>
    <property type="project" value="UniProtKB-KW"/>
</dbReference>
<comment type="caution">
    <text evidence="12">Lacks conserved residue(s) required for the propagation of feature annotation.</text>
</comment>
<keyword evidence="3 12" id="KW-0235">DNA replication</keyword>
<dbReference type="PROSITE" id="PS50172">
    <property type="entry name" value="BRCT"/>
    <property type="match status" value="1"/>
</dbReference>
<dbReference type="HAMAP" id="MF_01588">
    <property type="entry name" value="DNA_ligase_A"/>
    <property type="match status" value="1"/>
</dbReference>
<dbReference type="InterPro" id="IPR010994">
    <property type="entry name" value="RuvA_2-like"/>
</dbReference>
<evidence type="ECO:0000256" key="11">
    <source>
        <dbReference type="ARBA" id="ARBA00034005"/>
    </source>
</evidence>
<dbReference type="InterPro" id="IPR036420">
    <property type="entry name" value="BRCT_dom_sf"/>
</dbReference>
<dbReference type="EMBL" id="JAFJZZ010000005">
    <property type="protein sequence ID" value="MBN7773878.1"/>
    <property type="molecule type" value="Genomic_DNA"/>
</dbReference>
<dbReference type="Pfam" id="PF01653">
    <property type="entry name" value="DNA_ligase_aden"/>
    <property type="match status" value="1"/>
</dbReference>
<dbReference type="Pfam" id="PF00533">
    <property type="entry name" value="BRCT"/>
    <property type="match status" value="1"/>
</dbReference>
<dbReference type="GO" id="GO:0003911">
    <property type="term" value="F:DNA ligase (NAD+) activity"/>
    <property type="evidence" value="ECO:0007669"/>
    <property type="project" value="UniProtKB-UniRule"/>
</dbReference>
<dbReference type="SUPFAM" id="SSF56091">
    <property type="entry name" value="DNA ligase/mRNA capping enzyme, catalytic domain"/>
    <property type="match status" value="1"/>
</dbReference>
<proteinExistence type="inferred from homology"/>
<dbReference type="InterPro" id="IPR001357">
    <property type="entry name" value="BRCT_dom"/>
</dbReference>
<dbReference type="Gene3D" id="1.10.287.610">
    <property type="entry name" value="Helix hairpin bin"/>
    <property type="match status" value="1"/>
</dbReference>
<sequence>MDLKIKEMKSKIELLNKASKAYYQESAEIIPNIEFDKLYDELVQLETETGITLANSPTVNVGYQVLSDLPKEAHQGRMLSLDKTKDVDTLASFLGNQKGLLSWKLDGLTIVLTYEDGILTKAVTRGNGEIGEVITNNAKVFKNLPVSIPFKGKLVLRGEAIITYSEFERINSQIIEAEAKYKNPRNLCSGSVRQLNNQITAERNVRFYAFALVQAENAGETKQKNERQTDGELVELAELKQKNSRQKQFEWLEKQGFEVVEYRLTTAESIYEDVEWFAEQIRQNDFPSDGLVLLIDDIQYGESLGNTAKFPRSSIAFKWKDEIKETVLKEIEWSASRTGLINPVAIFDPVELEGTTVSRASVHNISIMKQLELGVGDTIEVYKANMIIPQIANNLTRSGVEDIPDVCPVCDGKAEIRKENDVEVLVCTNEKCLAKQIKAFTLFVSRDAMNIDGLSEATMEKFIAKGLIKELADLFHVERFKETIVSMEGFGEKSFENMVESVNKARKTTPTRLLYSLGIPNVGVANAKVICKACNNDWSRIHRLTKEELMEIDGIGPKMADAYTSYFSDEKNKMIVEDILKEIELESDSIITDEREQILQGFTFVITGALEHFENREELKELIENKGGKTTGSVTSKTNYLINNDILSNSSKNKKAKELGVEILTEEEFLNRINTNTF</sequence>
<dbReference type="InterPro" id="IPR004150">
    <property type="entry name" value="NAD_DNA_ligase_OB"/>
</dbReference>
<dbReference type="SUPFAM" id="SSF47781">
    <property type="entry name" value="RuvA domain 2-like"/>
    <property type="match status" value="1"/>
</dbReference>
<dbReference type="Pfam" id="PF12826">
    <property type="entry name" value="HHH_2"/>
    <property type="match status" value="1"/>
</dbReference>
<dbReference type="Gene3D" id="2.40.50.140">
    <property type="entry name" value="Nucleic acid-binding proteins"/>
    <property type="match status" value="1"/>
</dbReference>
<dbReference type="CDD" id="cd17748">
    <property type="entry name" value="BRCT_DNA_ligase_like"/>
    <property type="match status" value="1"/>
</dbReference>
<gene>
    <name evidence="12 14" type="primary">ligA</name>
    <name evidence="14" type="ORF">JYB65_10935</name>
</gene>
<evidence type="ECO:0000256" key="4">
    <source>
        <dbReference type="ARBA" id="ARBA00022723"/>
    </source>
</evidence>
<evidence type="ECO:0000256" key="5">
    <source>
        <dbReference type="ARBA" id="ARBA00022763"/>
    </source>
</evidence>
<comment type="cofactor">
    <cofactor evidence="12">
        <name>Mg(2+)</name>
        <dbReference type="ChEBI" id="CHEBI:18420"/>
    </cofactor>
    <cofactor evidence="12">
        <name>Mn(2+)</name>
        <dbReference type="ChEBI" id="CHEBI:29035"/>
    </cofactor>
</comment>
<feature type="binding site" evidence="12">
    <location>
        <position position="410"/>
    </location>
    <ligand>
        <name>Zn(2+)</name>
        <dbReference type="ChEBI" id="CHEBI:29105"/>
    </ligand>
</feature>
<keyword evidence="15" id="KW-1185">Reference proteome</keyword>
<evidence type="ECO:0000256" key="1">
    <source>
        <dbReference type="ARBA" id="ARBA00004067"/>
    </source>
</evidence>
<keyword evidence="2 12" id="KW-0436">Ligase</keyword>
<dbReference type="AlphaFoldDB" id="A0A939IJR8"/>
<evidence type="ECO:0000313" key="15">
    <source>
        <dbReference type="Proteomes" id="UP000664545"/>
    </source>
</evidence>
<dbReference type="InterPro" id="IPR012340">
    <property type="entry name" value="NA-bd_OB-fold"/>
</dbReference>
<dbReference type="SUPFAM" id="SSF52113">
    <property type="entry name" value="BRCT domain"/>
    <property type="match status" value="1"/>
</dbReference>
<dbReference type="Proteomes" id="UP000664545">
    <property type="component" value="Unassembled WGS sequence"/>
</dbReference>
<keyword evidence="6 12" id="KW-0862">Zinc</keyword>
<protein>
    <recommendedName>
        <fullName evidence="12">DNA ligase</fullName>
        <ecNumber evidence="12">6.5.1.2</ecNumber>
    </recommendedName>
    <alternativeName>
        <fullName evidence="12">Polydeoxyribonucleotide synthase [NAD(+)]</fullName>
    </alternativeName>
</protein>
<dbReference type="EC" id="6.5.1.2" evidence="12"/>
<comment type="catalytic activity">
    <reaction evidence="11 12">
        <text>NAD(+) + (deoxyribonucleotide)n-3'-hydroxyl + 5'-phospho-(deoxyribonucleotide)m = (deoxyribonucleotide)n+m + AMP + beta-nicotinamide D-nucleotide.</text>
        <dbReference type="EC" id="6.5.1.2"/>
    </reaction>
</comment>
<reference evidence="14" key="1">
    <citation type="submission" date="2021-02" db="EMBL/GenBank/DDBJ databases">
        <title>Abyssanaerobacter marinus gen.nov., sp., nov, anaerobic bacterium isolated from the Onnuri vent field of Indian Ocean and suggestion of Mogibacteriaceae fam. nov., and proposal of reclassification of ambiguous this family's genus member.</title>
        <authorList>
            <person name="Kim Y.J."/>
            <person name="Yang J.-A."/>
        </authorList>
    </citation>
    <scope>NUCLEOTIDE SEQUENCE</scope>
    <source>
        <strain evidence="14">DSM 2634</strain>
    </source>
</reference>
<dbReference type="SUPFAM" id="SSF50249">
    <property type="entry name" value="Nucleic acid-binding proteins"/>
    <property type="match status" value="1"/>
</dbReference>
<dbReference type="PIRSF" id="PIRSF001604">
    <property type="entry name" value="LigA"/>
    <property type="match status" value="1"/>
</dbReference>
<evidence type="ECO:0000313" key="14">
    <source>
        <dbReference type="EMBL" id="MBN7773878.1"/>
    </source>
</evidence>
<evidence type="ECO:0000256" key="8">
    <source>
        <dbReference type="ARBA" id="ARBA00023027"/>
    </source>
</evidence>
<evidence type="ECO:0000256" key="12">
    <source>
        <dbReference type="HAMAP-Rule" id="MF_01588"/>
    </source>
</evidence>
<dbReference type="Gene3D" id="1.10.150.20">
    <property type="entry name" value="5' to 3' exonuclease, C-terminal subdomain"/>
    <property type="match status" value="2"/>
</dbReference>
<feature type="binding site" evidence="12">
    <location>
        <begin position="80"/>
        <end position="81"/>
    </location>
    <ligand>
        <name>NAD(+)</name>
        <dbReference type="ChEBI" id="CHEBI:57540"/>
    </ligand>
</feature>
<evidence type="ECO:0000256" key="7">
    <source>
        <dbReference type="ARBA" id="ARBA00022842"/>
    </source>
</evidence>
<keyword evidence="10 12" id="KW-0464">Manganese</keyword>
<dbReference type="SMART" id="SM00278">
    <property type="entry name" value="HhH1"/>
    <property type="match status" value="3"/>
</dbReference>
<dbReference type="InterPro" id="IPR013839">
    <property type="entry name" value="DNAligase_adenylation"/>
</dbReference>
<dbReference type="NCBIfam" id="NF005932">
    <property type="entry name" value="PRK07956.1"/>
    <property type="match status" value="1"/>
</dbReference>
<organism evidence="14 15">
    <name type="scientific">Clostridium aminobutyricum</name>
    <dbReference type="NCBI Taxonomy" id="33953"/>
    <lineage>
        <taxon>Bacteria</taxon>
        <taxon>Bacillati</taxon>
        <taxon>Bacillota</taxon>
        <taxon>Clostridia</taxon>
        <taxon>Eubacteriales</taxon>
        <taxon>Clostridiaceae</taxon>
        <taxon>Clostridium</taxon>
    </lineage>
</organism>
<evidence type="ECO:0000256" key="6">
    <source>
        <dbReference type="ARBA" id="ARBA00022833"/>
    </source>
</evidence>
<comment type="similarity">
    <text evidence="12">Belongs to the NAD-dependent DNA ligase family. LigA subfamily.</text>
</comment>
<dbReference type="GO" id="GO:0003677">
    <property type="term" value="F:DNA binding"/>
    <property type="evidence" value="ECO:0007669"/>
    <property type="project" value="InterPro"/>
</dbReference>
<dbReference type="InterPro" id="IPR001679">
    <property type="entry name" value="DNA_ligase"/>
</dbReference>